<dbReference type="PANTHER" id="PTHR24027:SF438">
    <property type="entry name" value="CADHERIN 23"/>
    <property type="match status" value="1"/>
</dbReference>
<feature type="domain" description="Laminin G" evidence="8">
    <location>
        <begin position="878"/>
        <end position="1062"/>
    </location>
</feature>
<dbReference type="PROSITE" id="PS50025">
    <property type="entry name" value="LAM_G_DOMAIN"/>
    <property type="match status" value="2"/>
</dbReference>
<dbReference type="Pfam" id="PF14252">
    <property type="entry name" value="DUF4347"/>
    <property type="match status" value="1"/>
</dbReference>
<dbReference type="CDD" id="cd03603">
    <property type="entry name" value="CLECT_VCBS"/>
    <property type="match status" value="1"/>
</dbReference>
<accession>A0A2G1WCC8</accession>
<dbReference type="Pfam" id="PF13385">
    <property type="entry name" value="Laminin_G_3"/>
    <property type="match status" value="4"/>
</dbReference>
<feature type="compositionally biased region" description="Gly residues" evidence="7">
    <location>
        <begin position="6585"/>
        <end position="6601"/>
    </location>
</feature>
<dbReference type="GO" id="GO:0045296">
    <property type="term" value="F:cadherin binding"/>
    <property type="evidence" value="ECO:0007669"/>
    <property type="project" value="TreeGrafter"/>
</dbReference>
<dbReference type="InterPro" id="IPR010221">
    <property type="entry name" value="VCBS_dom"/>
</dbReference>
<dbReference type="InterPro" id="IPR053786">
    <property type="entry name" value="LEPRxLL_CS"/>
</dbReference>
<dbReference type="InterPro" id="IPR006626">
    <property type="entry name" value="PbH1"/>
</dbReference>
<dbReference type="PRINTS" id="PR00895">
    <property type="entry name" value="PENTAXIN"/>
</dbReference>
<feature type="domain" description="Pentraxin (PTX)" evidence="11">
    <location>
        <begin position="1067"/>
        <end position="1285"/>
    </location>
</feature>
<dbReference type="InterPro" id="IPR006558">
    <property type="entry name" value="LamG-like"/>
</dbReference>
<dbReference type="OrthoDB" id="291802at2"/>
<evidence type="ECO:0000256" key="6">
    <source>
        <dbReference type="ARBA" id="ARBA00023157"/>
    </source>
</evidence>
<dbReference type="Pfam" id="PF17963">
    <property type="entry name" value="Big_9"/>
    <property type="match status" value="1"/>
</dbReference>
<organism evidence="12 13">
    <name type="scientific">Rhodopirellula bahusiensis</name>
    <dbReference type="NCBI Taxonomy" id="2014065"/>
    <lineage>
        <taxon>Bacteria</taxon>
        <taxon>Pseudomonadati</taxon>
        <taxon>Planctomycetota</taxon>
        <taxon>Planctomycetia</taxon>
        <taxon>Pirellulales</taxon>
        <taxon>Pirellulaceae</taxon>
        <taxon>Rhodopirellula</taxon>
    </lineage>
</organism>
<feature type="region of interest" description="Disordered" evidence="7">
    <location>
        <begin position="66"/>
        <end position="90"/>
    </location>
</feature>
<feature type="domain" description="Cadherin" evidence="10">
    <location>
        <begin position="5645"/>
        <end position="5731"/>
    </location>
</feature>
<reference evidence="12 13" key="1">
    <citation type="submission" date="2017-06" db="EMBL/GenBank/DDBJ databases">
        <title>Description of Rhodopirellula bahusiensis sp. nov.</title>
        <authorList>
            <person name="Kizina J."/>
            <person name="Harder J."/>
        </authorList>
    </citation>
    <scope>NUCLEOTIDE SEQUENCE [LARGE SCALE GENOMIC DNA]</scope>
    <source>
        <strain evidence="12 13">SWK21</strain>
    </source>
</reference>
<dbReference type="GO" id="GO:0034332">
    <property type="term" value="P:adherens junction organization"/>
    <property type="evidence" value="ECO:0007669"/>
    <property type="project" value="TreeGrafter"/>
</dbReference>
<dbReference type="PANTHER" id="PTHR24027">
    <property type="entry name" value="CADHERIN-23"/>
    <property type="match status" value="1"/>
</dbReference>
<keyword evidence="3" id="KW-0677">Repeat</keyword>
<evidence type="ECO:0000259" key="9">
    <source>
        <dbReference type="PROSITE" id="PS50041"/>
    </source>
</evidence>
<dbReference type="SUPFAM" id="SSF51126">
    <property type="entry name" value="Pectin lyase-like"/>
    <property type="match status" value="2"/>
</dbReference>
<dbReference type="InterPro" id="IPR016186">
    <property type="entry name" value="C-type_lectin-like/link_sf"/>
</dbReference>
<dbReference type="InterPro" id="IPR013783">
    <property type="entry name" value="Ig-like_fold"/>
</dbReference>
<dbReference type="InterPro" id="IPR040853">
    <property type="entry name" value="RapA2_cadherin-like"/>
</dbReference>
<keyword evidence="4" id="KW-0106">Calcium</keyword>
<feature type="domain" description="Cadherin" evidence="10">
    <location>
        <begin position="6204"/>
        <end position="6300"/>
    </location>
</feature>
<keyword evidence="13" id="KW-1185">Reference proteome</keyword>
<evidence type="ECO:0000256" key="3">
    <source>
        <dbReference type="ARBA" id="ARBA00022737"/>
    </source>
</evidence>
<dbReference type="PROSITE" id="PS51854">
    <property type="entry name" value="CSPG"/>
    <property type="match status" value="1"/>
</dbReference>
<dbReference type="InterPro" id="IPR016187">
    <property type="entry name" value="CTDL_fold"/>
</dbReference>
<evidence type="ECO:0000256" key="7">
    <source>
        <dbReference type="SAM" id="MobiDB-lite"/>
    </source>
</evidence>
<dbReference type="NCBIfam" id="TIGR01965">
    <property type="entry name" value="VCBS_repeat"/>
    <property type="match status" value="2"/>
</dbReference>
<dbReference type="InterPro" id="IPR039005">
    <property type="entry name" value="CSPG_rpt"/>
</dbReference>
<dbReference type="Pfam" id="PF13229">
    <property type="entry name" value="Beta_helix"/>
    <property type="match status" value="1"/>
</dbReference>
<feature type="domain" description="C-type lectin" evidence="9">
    <location>
        <begin position="1344"/>
        <end position="1478"/>
    </location>
</feature>
<dbReference type="GO" id="GO:0044331">
    <property type="term" value="P:cell-cell adhesion mediated by cadherin"/>
    <property type="evidence" value="ECO:0007669"/>
    <property type="project" value="TreeGrafter"/>
</dbReference>
<dbReference type="Pfam" id="PF17803">
    <property type="entry name" value="Cadherin_4"/>
    <property type="match status" value="2"/>
</dbReference>
<dbReference type="Pfam" id="PF04862">
    <property type="entry name" value="DUF642"/>
    <property type="match status" value="2"/>
</dbReference>
<evidence type="ECO:0000256" key="4">
    <source>
        <dbReference type="ARBA" id="ARBA00022837"/>
    </source>
</evidence>
<dbReference type="SMART" id="SM00560">
    <property type="entry name" value="LamGL"/>
    <property type="match status" value="1"/>
</dbReference>
<dbReference type="SMART" id="SM00282">
    <property type="entry name" value="LamG"/>
    <property type="match status" value="2"/>
</dbReference>
<dbReference type="PROSITE" id="PS50268">
    <property type="entry name" value="CADHERIN_2"/>
    <property type="match status" value="9"/>
</dbReference>
<dbReference type="InterPro" id="IPR039448">
    <property type="entry name" value="Beta_helix"/>
</dbReference>
<dbReference type="InterPro" id="IPR006946">
    <property type="entry name" value="DGR2-like_dom"/>
</dbReference>
<feature type="domain" description="Cadherin" evidence="10">
    <location>
        <begin position="1465"/>
        <end position="1563"/>
    </location>
</feature>
<dbReference type="GO" id="GO:0000902">
    <property type="term" value="P:cell morphogenesis"/>
    <property type="evidence" value="ECO:0007669"/>
    <property type="project" value="TreeGrafter"/>
</dbReference>
<feature type="domain" description="Cadherin" evidence="10">
    <location>
        <begin position="2813"/>
        <end position="2901"/>
    </location>
</feature>
<dbReference type="GO" id="GO:0005912">
    <property type="term" value="C:adherens junction"/>
    <property type="evidence" value="ECO:0007669"/>
    <property type="project" value="TreeGrafter"/>
</dbReference>
<dbReference type="PROSITE" id="PS50041">
    <property type="entry name" value="C_TYPE_LECTIN_2"/>
    <property type="match status" value="2"/>
</dbReference>
<dbReference type="Pfam" id="PF00028">
    <property type="entry name" value="Cadherin"/>
    <property type="match status" value="5"/>
</dbReference>
<dbReference type="SMART" id="SM00112">
    <property type="entry name" value="CA"/>
    <property type="match status" value="9"/>
</dbReference>
<dbReference type="InterPro" id="IPR025592">
    <property type="entry name" value="DUF4347"/>
</dbReference>
<evidence type="ECO:0000259" key="10">
    <source>
        <dbReference type="PROSITE" id="PS50268"/>
    </source>
</evidence>
<keyword evidence="6" id="KW-1015">Disulfide bond</keyword>
<dbReference type="InterPro" id="IPR015919">
    <property type="entry name" value="Cadherin-like_sf"/>
</dbReference>
<dbReference type="Gene3D" id="3.10.100.10">
    <property type="entry name" value="Mannose-Binding Protein A, subunit A"/>
    <property type="match status" value="2"/>
</dbReference>
<dbReference type="InterPro" id="IPR013320">
    <property type="entry name" value="ConA-like_dom_sf"/>
</dbReference>
<sequence length="6739" mass="695594">MQNNAPEDSAMSKRDFHFFQLEDRVLLSGEGLEAIEVVAPDAELLESLNAELDSIDAALNDIDITNVTPDGEARRPKDDPEFFDPADGPITMDPARPIEVIFIDDGVQESDALVQNLRDQSEDTQWVIVRLASDQSGIDQISSALSTLQGVDAIHLVSHGDGEAIQLGSDRLSIDTAPSFAGDIASWGHSLDTDADLLIYGCDLASTVEGQDLIEMLALVCNCDVAASDDATGHEELGGDWILEYTVGDVTTDVAFGYAAQASWHSTLDITSDLVVHHEYDTSGSLTETDASGNGNDGTWVNDPAWTSDAAVGEYAMDFSQDGSGANSVVEIADDPSLDFSGDFTVSFWYNADALQADSTRLIGSHDGSDGFSIYTNSDGSLNLFLQGSTTSATSLATSGFVADGNWHHVTATRSGNDLRLYVDGTSSGPTTSNVGVVDVSSTVTIGGSSVAGTDYEGKLDDVRIYTRALSDDDIDTLILKSAGIQVDTFADTLDGDTTSLSALYADKGSDGFISLREAIIAANNTAGADTIVLGAGTYVLDLAGQFENASATGDLDVTSQITIQGDGLDTTILDASSLGDRIFYLANAGDLTISDMTLTGASSGTEEGAAVYNEGEFTATDVAFTDNTVANVGGGAIYSRGTTTLDRTAFIGNTSGASGGAIHVFDGTTTITNSTISGNQAEFYGGGIYAENAGSTVTILHSTIADNNTLDTNGYGGGVYITAATFNAEASIFADNTSNLGGSDVHGTIVSGGYNIVEHNSGFSGTVGTDILGSDPALAALSVDASSGQSVHAINIDSIAYNAATGSSTVEDQRGVARDGSPDIGAYEYVAPPELLAHYKFDAGSGATDSSANGLNGVLQGDASVDTTSGTNQVGDGKLTLDGTGDYVDLSANVGSFANLTAGTISTWVKLSSSDFSTIFDISDGATSNFASLWVENGNLIWAVNAGGSSLMRATSTATINDDTWHHVAVTTDSSGTSLFIDGVKLTGGDVTYSQGDASTTTFFNDLTGPSSVKLGAYDIGSVGGEFTGLMDDIRVYNYAVNESDMAELHAYRSDTPTDLSTTATNAGGLNINDDGGNDLYLLADDGSSILGGLSSLSYEVQFESTVAGGGVPLLSYATGSNSNEVLLYITTTGDLQLTIAGSNAYSDAMDYRSLLDGQTHSLGFTWDGGTGEWVFYVDGEVADSRVLAGDPLLQQGYTTASGGELLFGQEQDSVEGTFQSDQVFSGTFFNARVFDDARTEAEMAGSYRTELPFDESGMLAQWNFNDISGDGVVTESVSGNNLTIKHTSESGFTASEAALTLAIDENTISGSVVGSVSGQDAEREARIASLLAADANLRYSAETGKFYKLTNVSSAWTTAQSSANSNVLGGVSGQLLTIGSAAENELATLFANQLGGDVWLGYSDQVVEGEFQEYTGTTAGKVVWRGAASGYRVDDAYSNWAPAEPNDDGGQDFAKLYVNGTWDDEGSGAMVRSIVEWNADAVLDATDAVTYTIQSQTVVGAFEIDASTGTITVGNGSLLDYESQASHSLTVRVTDEDSNTYDEVFTVSLNDLVESNNAPSDLSSGIELNTDGGNDSYLQLADGSPVLGGLGEVTFEASFQVDSAPTGYIALIDYWEGGIANEFTAGINADGTLFISIADSTPESTTQSFAELLDGDQHHFAVSWDQNNGNVRFYVDGQYVETITSQGTGYTLYDSPTVGLIIGQDSDDGGDIYAANAFQGTLYDVRIWDQVRSDAEIELNYQNKFDSGSLPTGLVANWQMDGFNGSNEVVDLVSGNNLSVGHAVGAGFTASTPVEDLHVAENATSGSTVGFVLPSAPEVAEDIASDGLFNEATPSTTQYGVTGTFGDWTVTEASIDLFATSDWESPLGGRVVNLDGSAPGAIEQNLTTVAGRQYQVVFALTGDFSGGDTVKNLRVSASGTSADFQATQESNWSWGETGAFEQRSFTFTADDATSVLQFRSLEGPTSTYGPYIADVQVIEIPAAVTTILNDDPTLSYDAATGKFYKLVTNAVDVTTAMSSASSDLINGVGGQLVTIRSSYENELVQDIVSRAGSEFYIGGTDATSEGSWNWIEDGVEADNFWVGDELGAAPAGAYANFNSIEPNDFGGNEDYLAIYGSTGEWLDLSGADNRGYIIEWNASEVLSNFTFSLSDDAGGRFAIDSNTGEITVVDGSLLNHEASDSHSIDVTVSDAAGNSYNETMTVAVDDVSEAPTDLSVGVALNSDGGNDAYLVDNSSGVPYWDGLTGITMEFAISDLQTPADMATLYSRQSGGSGSYLAIHADGTLDWTGYESTGTYSQLFDGDLHTVAFSWDTPGGELRFYVDGVFAESIVTGTQANTNGGGAFVLGQDQDGGAESGFDSTQHFSGTFHDVRVWDHVRADSDIAEHDNYKLDFTSAEAASAGLLANWQFDGFVSGEIVDIANGYVLTVGQATGTGYVAGAARDTLAVDEMASNGTQVGFAVAHDADANDTFNYTLLDTAGGRFAIDLSTGEITVADGSLLDFETTTSHDVTVQVMDSSGSTYNETIAITVNDVNDAPVMTASSPTYPATEDGAPFTASVAAFLGSTVTDADAGAVEGAAIFGSAGSGGTLEYSINGGSSWTTIPTVDSTSALLLRENDLIRFTPDTENGGTLTLDYHAWDQTSGTAGGTADVTTRGGSTAFSTADNTVTVTVADVNDEQVISTNNGATFNEGSAGNTITSSMLETTDVDNTAGELTYTVTANPSYGQLKLDGLVTTSFTQSEIDAGRITYDHDDSENLADSFSFSVDDGAGSASTGSFSITLNPINDNIVAITSNGGGATASVNVNETVSFVTQVTVSDADMPGDTMTYSIIGGTDQNDFAIDASGNLTFVSSPDFESPDDSDLDNVYEVTVQVSDGVYTDSQTITVTVQDVQSTLLNVTTTSDVDDTGLGATYTIEELYAVGGGTDGEVSLREAITAANGTLGQDTINFSILNSDAGYTGTDGVDAHWQISLTAALPTITESVILDGTSQTSFGGDTNPGTLGVVTEVGVNDTAIAGVERPEIEIIGDSTLDNGLLISADNVTVTGFAMYGFSKGGAAAIEITDAVINTSVTGNIFGSGATGISDPGLALNNTSGVIADGADNGNIAGNIFAFSKSKGIQALNAADGWSITGNQFIDIGLNASNGDAIGINASSGITIDGNYLSGTSTQALYTGSGTNNITFSNNTVVNNGVGPTSGTHIQYDAIALRGGSYDVTIAHNIIANNYGAGIAVNDGAYGIEITENSIYGNGTVLSRQGDAASGIIGIDLQNSSDNTSFGTAPYYTANDAGDSDTGGNSLQNFPVIDSASTDGTQLAVSGSFNSLAARTYRLEFFLTDEYASGHGQGETYLGSIDVTTDGSGNATFDTNFVAALPSGTLVTATATDLTTNETSEFSQQFAVNDTPHILGSNLVTNGEFTSDASGWNVSGNLDHDSGQMRFGQIGGAPGVLSQTLTTEVGKEYFVTFRYGDGSGTQSQSIQLDVNGSALLLDEAITSDVASTLLQPYSYSFVADSTSTTLTFTDTSADHSGVRGYLDDVEVRAASAPAWADLDYTENDSATVVFPDVNLADVDDTHLESAVVRINANYVSSEDVLAAVDQFGIISSWNSGTGELTLSGTATVEQYETVLASLTYENSDSSPNTATRTIEVIVNDGQGDSNTLSRDVTVESVNDHPYNSGSLPASITVTEDVASNVDLSSVDLRDVDGSGGQDLSIKLSTSTGGSLYATTTAGVTVVGDGTSTLTLTGTRGDLNSFLDNATSVTYQHATPNLNGVAADSIQVAANDNGNTGTGGGTDQVFGDVSVDITAVNDAPTISSGFDTMVGEFGGNTSTSVIGKATLESSNMIAVDSDQSYELSVTAWSGDGASGNYDAGETHYLGFFSYDIDGNQITSQHTGHYAGAADTTLAVDLVAGATEIVLTDATGWYEGSSQNNRSFGWYGYTNSLGETYADYTYTRNVESNLWDADAIDHATGVITLRTAWAGPTILAGEAVRNVSPTGGTYQYPLLSSGSIDETGGDYSISIGGATDTGSTSQTQFRHGTAYIAPLVLANYTGTSNQLNISDFTVATQQGTTVFTEDAGPIAIIDDDFTITDVDDTHAESFTVTLTNGKIGDILNVNEGAINALGISVSGIPSGNLTVDGSITLTLTSDTPDSVTFADYQAALNEITFDNNSHDPDTTDRTMTFVVNDGDVDSATENLVIKVHEVDDAPVVSTTANNPTFTEGGSSVSVFSGTTIDAVELGDTIGSFEISIDGVTDGAHEQYRINSEYIALVDGNEGITDTSGFTYSVSVNAGVATLTISRDFGIGSATAAALINNSGYQNTSETPTGTTRTVTLESVTEFEQDGVNDTTVVGTQSVITIAGVNDAPEFVGPELISNGTFDTDLSGWSTVGSTAYSSGEMNFGGGNAVGPHSASQTIATESGQTYRLTFDYRDGSDLKNQSLQVTVDGDSNLLTTSHIVTDIDGTSFVRYEYTFIADSAPSTITFTDTSDTAGLSDDTNNVDGRIDNISVQQINGHVGTASFTEGGSAFVLDGDLSLFDAEIDAGLDDYNNTELRLSRDGGTSGDDVFGASGNLSALTQSGSLVLNGETIGTVDQNSGGQLTLRFNTNLDADKLNEVLQSITYQNTSEAPPTTVQLNWEFDDGNVGTQQGTGGEQTATAHTIVNITGINDAPVLDYNYSTTFDTITEDDINNAGQTVADILASSGQDILTDVDGDPEGIAIVVSNPGNGTWEYSTDGGTIWADVGTVNNGQALLLESTDLVRFNPNGENGTLANFGFRGWDQTAGTAGTYHNISSTGGDSAFSSNTESAQITVTDVNDAPTVTSPATATVNEGGSLSFDISGAGILDTDDVDGDNLTVTVTADHAAIALSQTTGLTIIDGDGSDGTLQFSGSTADIDAALYGLGYDSQAGYNGSASLVVLVDDGSLTDSTTVAITVNPGQTVFVWDGGGATNDWTDADNWNHDLVPEADDIVVFDATSTKDSDIDSAFAGSVSEIQVSAGYTGTLTQERDFQTTGNFVQSDGTFRTAGHLLDMDGDLTRTGGTMNWGSSRVELAGDFDSTPSMGVGTSTLVFDGSGDQTYTRSGNIYSIDIDKSSGTLTFASNLDLFGDFTHTSGTVDFSGNRVGLNGTTNQTIDADGLTIDDFRVNNTNGTITVVGGLNVDGDLTLTDVDSIDGAAINVAGNVLTTDDDWDGTSLIILDGTNDQQISTDGGTGELGNLEINKASGTVQLLDDIELGGDFTYTSGGWDTNGQTVEFQGHNTTIDSGSATFDNVILNSTVAGTRVIVGTLDVDGDFTFTNAGTLNGGQINVSGDITYSDDSYSGTTMIIADGTGNQTVTATNANAKAEHLTINKGSGTLTFGTDLTINGTLNHVAGSVADLTHTITFGNNSGTIAASAINFDDVIFDSNFSKNISGVLNVGGDLTITSVNALNVGEIRVAGNITSSDTSVGGDAVLTLNGTGTQTISGEDLSDGKLNIDKTSGTAILADDLVLNGSSQGLNVISGTLDLNGHTINATGEVVVNDSVLTGAGTITNDLTVEDDAIIRLSASSTSVYESIAVGGTFTLGLGAQLELDLTGMTAGGYLQDIFTATTLAGTFDSITLVNDSVGFTVYDEYDSPSGAVDIFLNSNPTGGISDVTVDEDAPDTVIDLDAAFSDLEHADNELTYSLIGYSSSEFLDSANVDNGAGTLTLDYAANQHGTTTITVRATDARGESTDVTFNVTVNSIEDAPIISGGPATSSLTETDSGLTDSGTFTVSDADVADEVTAAVDSVAVSGIGASSVPGSLNNATLQSFLSVSPTAILDGTENSDTLTWDFNSGTEAFDFLANGETLVLTYTISATDDSGSTLSDTETVTVTITGTNDGPIALVDSGTATESGGIANATVGSDATGNVLDNDTDADVTDSLTVVGVAAGSQGSASGSVASNVVGSFGTIQIASNGSYTFVVDENNASVQALRTTGDTLQDVFTYTIEDSNGANSTAEITITIQGANDNPHDLATTGLTVVETANNGTSVGTITHSDIDSGDTATFTLTDDANGRFVIDSSSGEVTVADTSQLDNETDTTHNITVRVTDTAGATYDENFAVTITDANEHAVSTPTDSDAAANEVDENVGTGTSVGLTADAFDLDSTNNTITYSLTSNPDNLFQIDLNTGEVTTAAAIDRETHGDSRTIEIQASSSDGSVATQTFDIAINDLDEFNVTVPTDSDANVNEVDENVAVGTSVGVTATAFDLDATNNTITYSLTANPGNLFQIDSSTGEVTVAGSVDRESSASYDITVTATSDDTSTASQSFTININDVNEFVVVANGDVDANANQVNENSAAGVSVGVTVLATDFDATNSDVQYAMFDDAGGRFDVDLNSGVVTVAAGASLDFEANSSHDVIVRGTSDDGTFVDQTFTIQVADINEAPVALDDGVYTVVVGQDTLLNSPHLLANDVDVDSDPLRIVIVAHPANGTLQVDLDGNVTYTPNSGYFGDDSFSYQADDGLLTSNIATVTIDVLGGSTGGSGGSSGGDGGGDSGGDSGGSTGSGDGGDEGSDSSDAPTDSTGDGDADGPATTVGPGGSSGTAGNESTQSGRGNQNANQGDGSGSESGEDSSGGGTDARGQGIRASVSQTSRGAQRIGFGDTSFLYEILDSGDGLLNDLAGESALNTLLTWHLSDSGTVQINESFDNEEIDVGAVGTTLGLASIGYVLWALRGGMFIATMYAGIPSWRMLDPASLLSAYRGADGMAQDKVEEMLD</sequence>
<dbReference type="GO" id="GO:0008013">
    <property type="term" value="F:beta-catenin binding"/>
    <property type="evidence" value="ECO:0007669"/>
    <property type="project" value="TreeGrafter"/>
</dbReference>
<comment type="subcellular location">
    <subcellularLocation>
        <location evidence="1">Membrane</location>
    </subcellularLocation>
</comment>
<evidence type="ECO:0000259" key="11">
    <source>
        <dbReference type="PROSITE" id="PS51828"/>
    </source>
</evidence>
<dbReference type="Pfam" id="PF00354">
    <property type="entry name" value="Pentaxin"/>
    <property type="match status" value="1"/>
</dbReference>
<dbReference type="Gene3D" id="2.60.40.10">
    <property type="entry name" value="Immunoglobulins"/>
    <property type="match status" value="2"/>
</dbReference>
<feature type="domain" description="Cadherin" evidence="10">
    <location>
        <begin position="6099"/>
        <end position="6204"/>
    </location>
</feature>
<dbReference type="SUPFAM" id="SSF56436">
    <property type="entry name" value="C-type lectin-like"/>
    <property type="match status" value="2"/>
</dbReference>
<feature type="domain" description="C-type lectin" evidence="9">
    <location>
        <begin position="2031"/>
        <end position="2137"/>
    </location>
</feature>
<dbReference type="SMART" id="SM00159">
    <property type="entry name" value="PTX"/>
    <property type="match status" value="1"/>
</dbReference>
<feature type="domain" description="Cadherin" evidence="10">
    <location>
        <begin position="2147"/>
        <end position="2215"/>
    </location>
</feature>
<dbReference type="NCBIfam" id="NF012209">
    <property type="entry name" value="LEPR-8K"/>
    <property type="match status" value="1"/>
</dbReference>
<feature type="domain" description="Cadherin" evidence="10">
    <location>
        <begin position="2440"/>
        <end position="2547"/>
    </location>
</feature>
<keyword evidence="2" id="KW-0732">Signal</keyword>
<feature type="compositionally biased region" description="Basic and acidic residues" evidence="7">
    <location>
        <begin position="71"/>
        <end position="80"/>
    </location>
</feature>
<dbReference type="Proteomes" id="UP000225740">
    <property type="component" value="Unassembled WGS sequence"/>
</dbReference>
<dbReference type="SUPFAM" id="SSF49899">
    <property type="entry name" value="Concanavalin A-like lectins/glucanases"/>
    <property type="match status" value="5"/>
</dbReference>
<name>A0A2G1WCC8_9BACT</name>
<evidence type="ECO:0000256" key="1">
    <source>
        <dbReference type="ARBA" id="ARBA00004370"/>
    </source>
</evidence>
<dbReference type="PROSITE" id="PS51828">
    <property type="entry name" value="PTX_2"/>
    <property type="match status" value="2"/>
</dbReference>
<protein>
    <submittedName>
        <fullName evidence="12">Pentaxin</fullName>
    </submittedName>
</protein>
<dbReference type="SUPFAM" id="SSF49785">
    <property type="entry name" value="Galactose-binding domain-like"/>
    <property type="match status" value="2"/>
</dbReference>
<dbReference type="CDD" id="cd00037">
    <property type="entry name" value="CLECT"/>
    <property type="match status" value="1"/>
</dbReference>
<keyword evidence="5" id="KW-0472">Membrane</keyword>
<dbReference type="InterPro" id="IPR002126">
    <property type="entry name" value="Cadherin-like_dom"/>
</dbReference>
<feature type="region of interest" description="Disordered" evidence="7">
    <location>
        <begin position="6503"/>
        <end position="6616"/>
    </location>
</feature>
<gene>
    <name evidence="12" type="ORF">CEE69_03640</name>
</gene>
<dbReference type="Pfam" id="PF16184">
    <property type="entry name" value="Cadherin_3"/>
    <property type="match status" value="1"/>
</dbReference>
<evidence type="ECO:0000313" key="12">
    <source>
        <dbReference type="EMBL" id="PHQ36490.1"/>
    </source>
</evidence>
<dbReference type="SUPFAM" id="SSF49313">
    <property type="entry name" value="Cadherin-like"/>
    <property type="match status" value="8"/>
</dbReference>
<dbReference type="InterPro" id="IPR034007">
    <property type="entry name" value="CTLD_bac"/>
</dbReference>
<evidence type="ECO:0000313" key="13">
    <source>
        <dbReference type="Proteomes" id="UP000225740"/>
    </source>
</evidence>
<feature type="compositionally biased region" description="Gly residues" evidence="7">
    <location>
        <begin position="6503"/>
        <end position="6530"/>
    </location>
</feature>
<dbReference type="GO" id="GO:0016477">
    <property type="term" value="P:cell migration"/>
    <property type="evidence" value="ECO:0007669"/>
    <property type="project" value="TreeGrafter"/>
</dbReference>
<dbReference type="Gene3D" id="2.60.120.260">
    <property type="entry name" value="Galactose-binding domain-like"/>
    <property type="match status" value="2"/>
</dbReference>
<dbReference type="InterPro" id="IPR039808">
    <property type="entry name" value="Cadherin"/>
</dbReference>
<dbReference type="InterPro" id="IPR001304">
    <property type="entry name" value="C-type_lectin-like"/>
</dbReference>
<dbReference type="InterPro" id="IPR008979">
    <property type="entry name" value="Galactose-bd-like_sf"/>
</dbReference>
<feature type="domain" description="Cadherin" evidence="10">
    <location>
        <begin position="6315"/>
        <end position="6410"/>
    </location>
</feature>
<dbReference type="Pfam" id="PF00059">
    <property type="entry name" value="Lectin_C"/>
    <property type="match status" value="1"/>
</dbReference>
<comment type="caution">
    <text evidence="12">The sequence shown here is derived from an EMBL/GenBank/DDBJ whole genome shotgun (WGS) entry which is preliminary data.</text>
</comment>
<dbReference type="Gene3D" id="2.60.120.200">
    <property type="match status" value="5"/>
</dbReference>
<feature type="domain" description="Cadherin" evidence="10">
    <location>
        <begin position="5995"/>
        <end position="6099"/>
    </location>
</feature>
<feature type="domain" description="Laminin G" evidence="8">
    <location>
        <begin position="319"/>
        <end position="489"/>
    </location>
</feature>
<dbReference type="GO" id="GO:0016339">
    <property type="term" value="P:calcium-dependent cell-cell adhesion via plasma membrane cell adhesion molecules"/>
    <property type="evidence" value="ECO:0007669"/>
    <property type="project" value="TreeGrafter"/>
</dbReference>
<evidence type="ECO:0000259" key="8">
    <source>
        <dbReference type="PROSITE" id="PS50025"/>
    </source>
</evidence>
<dbReference type="GO" id="GO:0007156">
    <property type="term" value="P:homophilic cell adhesion via plasma membrane adhesion molecules"/>
    <property type="evidence" value="ECO:0007669"/>
    <property type="project" value="InterPro"/>
</dbReference>
<dbReference type="Gene3D" id="2.60.40.60">
    <property type="entry name" value="Cadherins"/>
    <property type="match status" value="8"/>
</dbReference>
<dbReference type="GO" id="GO:0016342">
    <property type="term" value="C:catenin complex"/>
    <property type="evidence" value="ECO:0007669"/>
    <property type="project" value="TreeGrafter"/>
</dbReference>
<dbReference type="SMART" id="SM00034">
    <property type="entry name" value="CLECT"/>
    <property type="match status" value="2"/>
</dbReference>
<dbReference type="GO" id="GO:0005509">
    <property type="term" value="F:calcium ion binding"/>
    <property type="evidence" value="ECO:0007669"/>
    <property type="project" value="InterPro"/>
</dbReference>
<dbReference type="EMBL" id="NIZW01000002">
    <property type="protein sequence ID" value="PHQ36490.1"/>
    <property type="molecule type" value="Genomic_DNA"/>
</dbReference>
<dbReference type="InterPro" id="IPR001791">
    <property type="entry name" value="Laminin_G"/>
</dbReference>
<dbReference type="InterPro" id="IPR001759">
    <property type="entry name" value="PTX_dom"/>
</dbReference>
<dbReference type="CDD" id="cd11304">
    <property type="entry name" value="Cadherin_repeat"/>
    <property type="match status" value="7"/>
</dbReference>
<evidence type="ECO:0000256" key="5">
    <source>
        <dbReference type="ARBA" id="ARBA00023136"/>
    </source>
</evidence>
<evidence type="ECO:0000256" key="2">
    <source>
        <dbReference type="ARBA" id="ARBA00022729"/>
    </source>
</evidence>
<dbReference type="GO" id="GO:0007043">
    <property type="term" value="P:cell-cell junction assembly"/>
    <property type="evidence" value="ECO:0007669"/>
    <property type="project" value="TreeGrafter"/>
</dbReference>
<feature type="compositionally biased region" description="Polar residues" evidence="7">
    <location>
        <begin position="6566"/>
        <end position="6583"/>
    </location>
</feature>
<dbReference type="InterPro" id="IPR011050">
    <property type="entry name" value="Pectin_lyase_fold/virulence"/>
</dbReference>
<dbReference type="SMART" id="SM00710">
    <property type="entry name" value="PbH1"/>
    <property type="match status" value="16"/>
</dbReference>
<feature type="domain" description="Pentraxin (PTX)" evidence="11">
    <location>
        <begin position="1565"/>
        <end position="1781"/>
    </location>
</feature>
<proteinExistence type="predicted"/>
<dbReference type="CDD" id="cd00110">
    <property type="entry name" value="LamG"/>
    <property type="match status" value="2"/>
</dbReference>